<dbReference type="InterPro" id="IPR009081">
    <property type="entry name" value="PP-bd_ACP"/>
</dbReference>
<dbReference type="InterPro" id="IPR045851">
    <property type="entry name" value="AMP-bd_C_sf"/>
</dbReference>
<evidence type="ECO:0000256" key="3">
    <source>
        <dbReference type="ARBA" id="ARBA00022553"/>
    </source>
</evidence>
<keyword evidence="3" id="KW-0597">Phosphoprotein</keyword>
<dbReference type="InterPro" id="IPR042099">
    <property type="entry name" value="ANL_N_sf"/>
</dbReference>
<dbReference type="Pfam" id="PF13193">
    <property type="entry name" value="AMP-binding_C"/>
    <property type="match status" value="1"/>
</dbReference>
<dbReference type="GO" id="GO:0008610">
    <property type="term" value="P:lipid biosynthetic process"/>
    <property type="evidence" value="ECO:0007669"/>
    <property type="project" value="UniProtKB-ARBA"/>
</dbReference>
<dbReference type="GO" id="GO:0009239">
    <property type="term" value="P:enterobactin biosynthetic process"/>
    <property type="evidence" value="ECO:0007669"/>
    <property type="project" value="TreeGrafter"/>
</dbReference>
<dbReference type="InterPro" id="IPR010071">
    <property type="entry name" value="AA_adenyl_dom"/>
</dbReference>
<feature type="domain" description="Carrier" evidence="4">
    <location>
        <begin position="950"/>
        <end position="1025"/>
    </location>
</feature>
<dbReference type="AlphaFoldDB" id="A0A1K1SWW9"/>
<dbReference type="GO" id="GO:0072330">
    <property type="term" value="P:monocarboxylic acid biosynthetic process"/>
    <property type="evidence" value="ECO:0007669"/>
    <property type="project" value="UniProtKB-ARBA"/>
</dbReference>
<dbReference type="Pfam" id="PF00668">
    <property type="entry name" value="Condensation"/>
    <property type="match status" value="2"/>
</dbReference>
<dbReference type="InterPro" id="IPR000873">
    <property type="entry name" value="AMP-dep_synth/lig_dom"/>
</dbReference>
<dbReference type="PANTHER" id="PTHR45527:SF1">
    <property type="entry name" value="FATTY ACID SYNTHASE"/>
    <property type="match status" value="1"/>
</dbReference>
<protein>
    <submittedName>
        <fullName evidence="5">Amino acid adenylation domain-containing protein</fullName>
    </submittedName>
</protein>
<dbReference type="Pfam" id="PF00550">
    <property type="entry name" value="PP-binding"/>
    <property type="match status" value="1"/>
</dbReference>
<dbReference type="Proteomes" id="UP000182740">
    <property type="component" value="Unassembled WGS sequence"/>
</dbReference>
<dbReference type="Pfam" id="PF00501">
    <property type="entry name" value="AMP-binding"/>
    <property type="match status" value="2"/>
</dbReference>
<dbReference type="Gene3D" id="3.30.300.30">
    <property type="match status" value="1"/>
</dbReference>
<dbReference type="SUPFAM" id="SSF47336">
    <property type="entry name" value="ACP-like"/>
    <property type="match status" value="1"/>
</dbReference>
<comment type="cofactor">
    <cofactor evidence="1">
        <name>pantetheine 4'-phosphate</name>
        <dbReference type="ChEBI" id="CHEBI:47942"/>
    </cofactor>
</comment>
<evidence type="ECO:0000256" key="1">
    <source>
        <dbReference type="ARBA" id="ARBA00001957"/>
    </source>
</evidence>
<dbReference type="InterPro" id="IPR020845">
    <property type="entry name" value="AMP-binding_CS"/>
</dbReference>
<dbReference type="NCBIfam" id="TIGR01733">
    <property type="entry name" value="AA-adenyl-dom"/>
    <property type="match status" value="1"/>
</dbReference>
<dbReference type="Gene3D" id="3.30.559.30">
    <property type="entry name" value="Nonribosomal peptide synthetase, condensation domain"/>
    <property type="match status" value="1"/>
</dbReference>
<dbReference type="InterPro" id="IPR006162">
    <property type="entry name" value="Ppantetheine_attach_site"/>
</dbReference>
<proteinExistence type="predicted"/>
<reference evidence="6" key="1">
    <citation type="submission" date="2016-11" db="EMBL/GenBank/DDBJ databases">
        <authorList>
            <person name="Varghese N."/>
            <person name="Submissions S."/>
        </authorList>
    </citation>
    <scope>NUCLEOTIDE SEQUENCE [LARGE SCALE GENOMIC DNA]</scope>
    <source>
        <strain evidence="6">DSM 44671</strain>
    </source>
</reference>
<evidence type="ECO:0000259" key="4">
    <source>
        <dbReference type="PROSITE" id="PS50075"/>
    </source>
</evidence>
<dbReference type="GO" id="GO:0047527">
    <property type="term" value="F:2,3-dihydroxybenzoate-serine ligase activity"/>
    <property type="evidence" value="ECO:0007669"/>
    <property type="project" value="TreeGrafter"/>
</dbReference>
<sequence length="1176" mass="126036">MTTSRQDRIAALPAHLQEALRRRMAGAGARTPEIPAAADRSRPIPLSSAQRRLWFLSRLRPGDPEYNSAFALRLTGELDVGALATALRLLVARHEPLRTTFAEIDGEGVQLVQPPYEVPLPVVDVAPEDLDAVLREEYVRPFDLEHGPLLRAVLARLGPAEHVLLVCVHHIATDGASMGVLTEELGLLYRDGERAGLPPQPLQYADFALWQHDRPVRPAGLAHWKRQLSGITPLDLPADHPRPATRGTAGAVREFTVPDDVARQLTELARTAETTLFTVLVAACQALFARYTGQDDIALGTVVQGRDRPELERVVGFFVNTVVLRSAVDSAASFAGHLATARQTVLDAFAHDDVPFEELVDAVHAGRDPGRHPLFDVMVLLHSAGGGPSFPGLAAEPADVGRSSANFDLSIEFEESGGRLAGLVEYSTELFAAATIDRLVTHLLRLLGGAAADPGRRIADLPLTTGAEEATLLEWGSGTLDVPATTVVDLLGHQARTRPDATALVCGDVRLSFAEFAARTDALAADLAARGAGPDRVVAVLLPRSAEAIIALFAVLKAGAVHLSIDPGLPGERIRVLLDDTQPVVVLDSALVPTGGPGPARPHPSDAAYVIHTSGSTGTPKGVVVEHAALVNLLVNHRRVFGREPMRVALTATLSFDTSWEGPVLLADGHELHLITDETRLDPAALTRYVREHGIGFLDVTPSYLRQLLPAGLLDGEHRPRFLMVGGEAVDRELWRELAGSATEAHNYYGPTESTVDATCAPVTGDRPVIGRPLGNVGAYVLDEHLRLVPPGVPGELCLAGAQLARGYLGRPGLTADRFVANPFGGPGSRLYRTGDRVRWTAGGQLEHLGRTDDQLKVRGFRIEPGEVEAALRPFVTDAAVAVRGGRLVAYVAGDAEFAHLKAELARTLPAHLVPSAFVRLDRLPLTRHGKLDRRALPEPELASATEYVAPRDERERLVTRVWAEVLGVGRVGVDDDFFDLGGDSLLGIRVVSRLRDELGADVPARLVFTAPTPARLAAQLPEATAPRAAIPLLPRDGGRLEAPLSFAQQRLWFLDEFEPGSTEYVSPTALRLRGELDTAALNRALTALVARHESLRTTFATVDGRGVQIVHPPYPVEVPVRDGDLATALGGATGPVDLRTGPLLRAALTRLAPGDHVLTLVLHHIVTDGWSSGCC</sequence>
<evidence type="ECO:0000313" key="6">
    <source>
        <dbReference type="Proteomes" id="UP000182740"/>
    </source>
</evidence>
<gene>
    <name evidence="5" type="ORF">SAMN04489730_7069</name>
</gene>
<dbReference type="InterPro" id="IPR036736">
    <property type="entry name" value="ACP-like_sf"/>
</dbReference>
<dbReference type="CDD" id="cd19531">
    <property type="entry name" value="LCL_NRPS-like"/>
    <property type="match status" value="1"/>
</dbReference>
<evidence type="ECO:0000256" key="2">
    <source>
        <dbReference type="ARBA" id="ARBA00022450"/>
    </source>
</evidence>
<name>A0A1K1SWW9_9PSEU</name>
<dbReference type="SMART" id="SM00823">
    <property type="entry name" value="PKS_PP"/>
    <property type="match status" value="1"/>
</dbReference>
<dbReference type="SUPFAM" id="SSF56801">
    <property type="entry name" value="Acetyl-CoA synthetase-like"/>
    <property type="match status" value="1"/>
</dbReference>
<dbReference type="GO" id="GO:0031177">
    <property type="term" value="F:phosphopantetheine binding"/>
    <property type="evidence" value="ECO:0007669"/>
    <property type="project" value="InterPro"/>
</dbReference>
<dbReference type="InterPro" id="IPR001242">
    <property type="entry name" value="Condensation_dom"/>
</dbReference>
<dbReference type="InterPro" id="IPR025110">
    <property type="entry name" value="AMP-bd_C"/>
</dbReference>
<dbReference type="GO" id="GO:0005829">
    <property type="term" value="C:cytosol"/>
    <property type="evidence" value="ECO:0007669"/>
    <property type="project" value="TreeGrafter"/>
</dbReference>
<keyword evidence="2" id="KW-0596">Phosphopantetheine</keyword>
<dbReference type="CDD" id="cd05930">
    <property type="entry name" value="A_NRPS"/>
    <property type="match status" value="1"/>
</dbReference>
<dbReference type="Gene3D" id="3.40.50.12780">
    <property type="entry name" value="N-terminal domain of ligase-like"/>
    <property type="match status" value="1"/>
</dbReference>
<dbReference type="Gene3D" id="1.10.1200.10">
    <property type="entry name" value="ACP-like"/>
    <property type="match status" value="1"/>
</dbReference>
<dbReference type="PROSITE" id="PS50075">
    <property type="entry name" value="CARRIER"/>
    <property type="match status" value="1"/>
</dbReference>
<dbReference type="GO" id="GO:0009366">
    <property type="term" value="C:enterobactin synthetase complex"/>
    <property type="evidence" value="ECO:0007669"/>
    <property type="project" value="TreeGrafter"/>
</dbReference>
<dbReference type="STRING" id="546364.SAMN04489730_7069"/>
<dbReference type="PROSITE" id="PS00455">
    <property type="entry name" value="AMP_BINDING"/>
    <property type="match status" value="1"/>
</dbReference>
<evidence type="ECO:0000313" key="5">
    <source>
        <dbReference type="EMBL" id="SFW88826.1"/>
    </source>
</evidence>
<dbReference type="InterPro" id="IPR020806">
    <property type="entry name" value="PKS_PP-bd"/>
</dbReference>
<keyword evidence="6" id="KW-1185">Reference proteome</keyword>
<dbReference type="FunFam" id="2.30.38.10:FF:000001">
    <property type="entry name" value="Non-ribosomal peptide synthetase PvdI"/>
    <property type="match status" value="1"/>
</dbReference>
<dbReference type="GO" id="GO:0043041">
    <property type="term" value="P:amino acid activation for nonribosomal peptide biosynthetic process"/>
    <property type="evidence" value="ECO:0007669"/>
    <property type="project" value="TreeGrafter"/>
</dbReference>
<organism evidence="5 6">
    <name type="scientific">Amycolatopsis australiensis</name>
    <dbReference type="NCBI Taxonomy" id="546364"/>
    <lineage>
        <taxon>Bacteria</taxon>
        <taxon>Bacillati</taxon>
        <taxon>Actinomycetota</taxon>
        <taxon>Actinomycetes</taxon>
        <taxon>Pseudonocardiales</taxon>
        <taxon>Pseudonocardiaceae</taxon>
        <taxon>Amycolatopsis</taxon>
    </lineage>
</organism>
<dbReference type="PANTHER" id="PTHR45527">
    <property type="entry name" value="NONRIBOSOMAL PEPTIDE SYNTHETASE"/>
    <property type="match status" value="1"/>
</dbReference>
<accession>A0A1K1SWW9</accession>
<dbReference type="EMBL" id="FPJG01000006">
    <property type="protein sequence ID" value="SFW88826.1"/>
    <property type="molecule type" value="Genomic_DNA"/>
</dbReference>
<dbReference type="SUPFAM" id="SSF52777">
    <property type="entry name" value="CoA-dependent acyltransferases"/>
    <property type="match status" value="3"/>
</dbReference>
<dbReference type="FunFam" id="1.10.1200.10:FF:000016">
    <property type="entry name" value="Non-ribosomal peptide synthase"/>
    <property type="match status" value="1"/>
</dbReference>
<dbReference type="InterPro" id="IPR023213">
    <property type="entry name" value="CAT-like_dom_sf"/>
</dbReference>
<dbReference type="Gene3D" id="3.30.559.10">
    <property type="entry name" value="Chloramphenicol acetyltransferase-like domain"/>
    <property type="match status" value="2"/>
</dbReference>
<dbReference type="PROSITE" id="PS00012">
    <property type="entry name" value="PHOSPHOPANTETHEINE"/>
    <property type="match status" value="1"/>
</dbReference>